<dbReference type="Proteomes" id="UP001194696">
    <property type="component" value="Unassembled WGS sequence"/>
</dbReference>
<gene>
    <name evidence="2" type="ORF">BGZ96_004226</name>
</gene>
<comment type="caution">
    <text evidence="2">The sequence shown here is derived from an EMBL/GenBank/DDBJ whole genome shotgun (WGS) entry which is preliminary data.</text>
</comment>
<evidence type="ECO:0000313" key="2">
    <source>
        <dbReference type="EMBL" id="KAG0298919.1"/>
    </source>
</evidence>
<sequence length="669" mass="76254">MFSNQPRPEDVVRLPEIVALLGPYLKAPDLFSCIQVCHLWNHLLTPWLWRSIDDSENSWPVILSNHKNPESIGDKDTDWIRANFAKYGHHIRELTSQWGVILEVANTCGTCNHLESLRIGDLSLSKTRDDNHDSSNNNSSSGSHGTGTNTNTVPRYEGPGLRPLNEATTGPLLSPIFEGILQPRQAQHRTVARQKQDWATAQHFWLLVRQNTQSLFSLRLDASLDWLCGISKVGFIFDTLASLENLVNFENDMLPLDPNILLERLPGLLSYRTRLRFLHGDYILTRPFNQLVYLEIWGSVPSQTFFTLLKYLPNLNALRMEEFRGTLDFTLGAHLILENIPSRLKTLRLLYLYARVDELFANLVIPWLPHLTEISLGQLRPATARALGTHCRKLEVVKQIEVGTTIYQDNIKHKPTVNTASILLRECATLKVFDGISHTLEANHMLKYPWACRNLETFRCQIIGIPRLTIAEQEFLDSTDVEAEPSDGDDDIDDESDGSVKNVARTALAKTKQRSLELQLQVMDHLAELTSLKVLDLGYEYRDIHGAQRKKAQDPNWPVKIEGEPTLDSLELTLATGLDRLSSLTQLETFGFEGVNYRIGKPELSWMAAAWPKLKVLRGLHEDDLQNVVEDPERTKLREYMRDLRVDVRHATLRPKVTIDTLHQEKGQW</sequence>
<organism evidence="2 3">
    <name type="scientific">Linnemannia gamsii</name>
    <dbReference type="NCBI Taxonomy" id="64522"/>
    <lineage>
        <taxon>Eukaryota</taxon>
        <taxon>Fungi</taxon>
        <taxon>Fungi incertae sedis</taxon>
        <taxon>Mucoromycota</taxon>
        <taxon>Mortierellomycotina</taxon>
        <taxon>Mortierellomycetes</taxon>
        <taxon>Mortierellales</taxon>
        <taxon>Mortierellaceae</taxon>
        <taxon>Linnemannia</taxon>
    </lineage>
</organism>
<name>A0ABQ7KKE1_9FUNG</name>
<dbReference type="EMBL" id="JAAAIM010000002">
    <property type="protein sequence ID" value="KAG0298919.1"/>
    <property type="molecule type" value="Genomic_DNA"/>
</dbReference>
<keyword evidence="3" id="KW-1185">Reference proteome</keyword>
<feature type="region of interest" description="Disordered" evidence="1">
    <location>
        <begin position="127"/>
        <end position="164"/>
    </location>
</feature>
<evidence type="ECO:0008006" key="4">
    <source>
        <dbReference type="Google" id="ProtNLM"/>
    </source>
</evidence>
<dbReference type="InterPro" id="IPR036047">
    <property type="entry name" value="F-box-like_dom_sf"/>
</dbReference>
<dbReference type="Gene3D" id="3.80.10.10">
    <property type="entry name" value="Ribonuclease Inhibitor"/>
    <property type="match status" value="1"/>
</dbReference>
<accession>A0ABQ7KKE1</accession>
<proteinExistence type="predicted"/>
<feature type="compositionally biased region" description="Low complexity" evidence="1">
    <location>
        <begin position="134"/>
        <end position="152"/>
    </location>
</feature>
<evidence type="ECO:0000313" key="3">
    <source>
        <dbReference type="Proteomes" id="UP001194696"/>
    </source>
</evidence>
<protein>
    <recommendedName>
        <fullName evidence="4">F-box domain-containing protein</fullName>
    </recommendedName>
</protein>
<reference evidence="2 3" key="1">
    <citation type="journal article" date="2020" name="Fungal Divers.">
        <title>Resolving the Mortierellaceae phylogeny through synthesis of multi-gene phylogenetics and phylogenomics.</title>
        <authorList>
            <person name="Vandepol N."/>
            <person name="Liber J."/>
            <person name="Desiro A."/>
            <person name="Na H."/>
            <person name="Kennedy M."/>
            <person name="Barry K."/>
            <person name="Grigoriev I.V."/>
            <person name="Miller A.N."/>
            <person name="O'Donnell K."/>
            <person name="Stajich J.E."/>
            <person name="Bonito G."/>
        </authorList>
    </citation>
    <scope>NUCLEOTIDE SEQUENCE [LARGE SCALE GENOMIC DNA]</scope>
    <source>
        <strain evidence="2 3">AD045</strain>
    </source>
</reference>
<evidence type="ECO:0000256" key="1">
    <source>
        <dbReference type="SAM" id="MobiDB-lite"/>
    </source>
</evidence>
<dbReference type="InterPro" id="IPR032675">
    <property type="entry name" value="LRR_dom_sf"/>
</dbReference>
<dbReference type="SUPFAM" id="SSF81383">
    <property type="entry name" value="F-box domain"/>
    <property type="match status" value="1"/>
</dbReference>